<dbReference type="SUPFAM" id="SSF53098">
    <property type="entry name" value="Ribonuclease H-like"/>
    <property type="match status" value="1"/>
</dbReference>
<evidence type="ECO:0000313" key="19">
    <source>
        <dbReference type="Proteomes" id="UP000014975"/>
    </source>
</evidence>
<dbReference type="PATRIC" id="fig|1121439.3.peg.1862"/>
<feature type="binding site" evidence="14 15">
    <location>
        <position position="26"/>
    </location>
    <ligand>
        <name>a divalent metal cation</name>
        <dbReference type="ChEBI" id="CHEBI:60240"/>
    </ligand>
</feature>
<dbReference type="GO" id="GO:0004523">
    <property type="term" value="F:RNA-DNA hybrid ribonuclease activity"/>
    <property type="evidence" value="ECO:0007669"/>
    <property type="project" value="UniProtKB-UniRule"/>
</dbReference>
<dbReference type="Proteomes" id="UP000014975">
    <property type="component" value="Unassembled WGS sequence"/>
</dbReference>
<dbReference type="EMBL" id="ATHI01000026">
    <property type="protein sequence ID" value="EPR33065.1"/>
    <property type="molecule type" value="Genomic_DNA"/>
</dbReference>
<evidence type="ECO:0000256" key="1">
    <source>
        <dbReference type="ARBA" id="ARBA00000077"/>
    </source>
</evidence>
<dbReference type="STRING" id="1121439.dsat_0506"/>
<comment type="similarity">
    <text evidence="5 14 16">Belongs to the RNase HII family.</text>
</comment>
<name>S7T950_9BACT</name>
<evidence type="ECO:0000256" key="12">
    <source>
        <dbReference type="ARBA" id="ARBA00022801"/>
    </source>
</evidence>
<feature type="binding site" evidence="14 15">
    <location>
        <position position="27"/>
    </location>
    <ligand>
        <name>a divalent metal cation</name>
        <dbReference type="ChEBI" id="CHEBI:60240"/>
    </ligand>
</feature>
<evidence type="ECO:0000256" key="15">
    <source>
        <dbReference type="PROSITE-ProRule" id="PRU01319"/>
    </source>
</evidence>
<dbReference type="InterPro" id="IPR024567">
    <property type="entry name" value="RNase_HII/HIII_dom"/>
</dbReference>
<dbReference type="PANTHER" id="PTHR10954">
    <property type="entry name" value="RIBONUCLEASE H2 SUBUNIT A"/>
    <property type="match status" value="1"/>
</dbReference>
<dbReference type="RefSeq" id="WP_020887200.1">
    <property type="nucleotide sequence ID" value="NZ_ATHI01000026.1"/>
</dbReference>
<dbReference type="InterPro" id="IPR036397">
    <property type="entry name" value="RNaseH_sf"/>
</dbReference>
<evidence type="ECO:0000256" key="16">
    <source>
        <dbReference type="RuleBase" id="RU003515"/>
    </source>
</evidence>
<protein>
    <recommendedName>
        <fullName evidence="7 14">Ribonuclease HII</fullName>
        <shortName evidence="14">RNase HII</shortName>
        <ecNumber evidence="6 14">3.1.26.4</ecNumber>
    </recommendedName>
</protein>
<evidence type="ECO:0000256" key="5">
    <source>
        <dbReference type="ARBA" id="ARBA00007383"/>
    </source>
</evidence>
<dbReference type="OrthoDB" id="9803420at2"/>
<dbReference type="PROSITE" id="PS51975">
    <property type="entry name" value="RNASE_H_2"/>
    <property type="match status" value="1"/>
</dbReference>
<dbReference type="GO" id="GO:0030145">
    <property type="term" value="F:manganese ion binding"/>
    <property type="evidence" value="ECO:0007669"/>
    <property type="project" value="UniProtKB-UniRule"/>
</dbReference>
<evidence type="ECO:0000256" key="10">
    <source>
        <dbReference type="ARBA" id="ARBA00022723"/>
    </source>
</evidence>
<keyword evidence="13 14" id="KW-0464">Manganese</keyword>
<keyword evidence="9 14" id="KW-0540">Nuclease</keyword>
<proteinExistence type="inferred from homology"/>
<feature type="domain" description="RNase H type-2" evidence="17">
    <location>
        <begin position="20"/>
        <end position="213"/>
    </location>
</feature>
<dbReference type="InterPro" id="IPR001352">
    <property type="entry name" value="RNase_HII/HIII"/>
</dbReference>
<feature type="binding site" evidence="14 15">
    <location>
        <position position="118"/>
    </location>
    <ligand>
        <name>a divalent metal cation</name>
        <dbReference type="ChEBI" id="CHEBI:60240"/>
    </ligand>
</feature>
<comment type="cofactor">
    <cofactor evidence="14 15">
        <name>Mn(2+)</name>
        <dbReference type="ChEBI" id="CHEBI:29035"/>
    </cofactor>
    <cofactor evidence="14 15">
        <name>Mg(2+)</name>
        <dbReference type="ChEBI" id="CHEBI:18420"/>
    </cofactor>
    <text evidence="14 15">Manganese or magnesium. Binds 1 divalent metal ion per monomer in the absence of substrate. May bind a second metal ion after substrate binding.</text>
</comment>
<comment type="subcellular location">
    <subcellularLocation>
        <location evidence="4 14">Cytoplasm</location>
    </subcellularLocation>
</comment>
<comment type="cofactor">
    <cofactor evidence="2">
        <name>Mg(2+)</name>
        <dbReference type="ChEBI" id="CHEBI:18420"/>
    </cofactor>
</comment>
<evidence type="ECO:0000256" key="4">
    <source>
        <dbReference type="ARBA" id="ARBA00004496"/>
    </source>
</evidence>
<sequence>MAAFSLLSADGRDKAAGHGPWPVGIDEAGRGCLAGPVVAAAVILPPAFDLPGLTDSKKLSAARRETLAIAIRATAIAWRLGVVWQRDIDRLNILQATFLAMAKAVRRLPEPATLLLVDGNRTIPLPLPGNPRQQAVVGGDALVPAISAASILAKTFRDALMHTLDRRHPGYGLAEHKGYGTAEHRAALRRLGPSNCHRLTFAGVVEDQCRLPGL</sequence>
<evidence type="ECO:0000256" key="13">
    <source>
        <dbReference type="ARBA" id="ARBA00023211"/>
    </source>
</evidence>
<dbReference type="GO" id="GO:0005737">
    <property type="term" value="C:cytoplasm"/>
    <property type="evidence" value="ECO:0007669"/>
    <property type="project" value="UniProtKB-SubCell"/>
</dbReference>
<accession>S7T950</accession>
<evidence type="ECO:0000313" key="18">
    <source>
        <dbReference type="EMBL" id="EPR33065.1"/>
    </source>
</evidence>
<dbReference type="EC" id="3.1.26.4" evidence="6 14"/>
<comment type="catalytic activity">
    <reaction evidence="1 14 15 16">
        <text>Endonucleolytic cleavage to 5'-phosphomonoester.</text>
        <dbReference type="EC" id="3.1.26.4"/>
    </reaction>
</comment>
<evidence type="ECO:0000259" key="17">
    <source>
        <dbReference type="PROSITE" id="PS51975"/>
    </source>
</evidence>
<dbReference type="NCBIfam" id="NF000595">
    <property type="entry name" value="PRK00015.1-3"/>
    <property type="match status" value="1"/>
</dbReference>
<evidence type="ECO:0000256" key="14">
    <source>
        <dbReference type="HAMAP-Rule" id="MF_00052"/>
    </source>
</evidence>
<reference evidence="18 19" key="1">
    <citation type="journal article" date="2013" name="Genome Announc.">
        <title>Draft genome sequences for three mercury-methylating, sulfate-reducing bacteria.</title>
        <authorList>
            <person name="Brown S.D."/>
            <person name="Hurt R.A.Jr."/>
            <person name="Gilmour C.C."/>
            <person name="Elias D.A."/>
        </authorList>
    </citation>
    <scope>NUCLEOTIDE SEQUENCE [LARGE SCALE GENOMIC DNA]</scope>
    <source>
        <strain evidence="18 19">DSM 16529</strain>
    </source>
</reference>
<gene>
    <name evidence="14" type="primary">rnhB</name>
    <name evidence="18" type="ORF">dsat_0506</name>
</gene>
<dbReference type="GO" id="GO:0003723">
    <property type="term" value="F:RNA binding"/>
    <property type="evidence" value="ECO:0007669"/>
    <property type="project" value="UniProtKB-UniRule"/>
</dbReference>
<dbReference type="Pfam" id="PF01351">
    <property type="entry name" value="RNase_HII"/>
    <property type="match status" value="1"/>
</dbReference>
<dbReference type="GO" id="GO:0043137">
    <property type="term" value="P:DNA replication, removal of RNA primer"/>
    <property type="evidence" value="ECO:0007669"/>
    <property type="project" value="TreeGrafter"/>
</dbReference>
<evidence type="ECO:0000256" key="9">
    <source>
        <dbReference type="ARBA" id="ARBA00022722"/>
    </source>
</evidence>
<keyword evidence="12 14" id="KW-0378">Hydrolase</keyword>
<evidence type="ECO:0000256" key="8">
    <source>
        <dbReference type="ARBA" id="ARBA00022490"/>
    </source>
</evidence>
<keyword evidence="19" id="KW-1185">Reference proteome</keyword>
<evidence type="ECO:0000256" key="2">
    <source>
        <dbReference type="ARBA" id="ARBA00001946"/>
    </source>
</evidence>
<comment type="function">
    <text evidence="3 14 16">Endonuclease that specifically degrades the RNA of RNA-DNA hybrids.</text>
</comment>
<dbReference type="Gene3D" id="3.30.420.10">
    <property type="entry name" value="Ribonuclease H-like superfamily/Ribonuclease H"/>
    <property type="match status" value="1"/>
</dbReference>
<dbReference type="HAMAP" id="MF_00052_B">
    <property type="entry name" value="RNase_HII_B"/>
    <property type="match status" value="1"/>
</dbReference>
<keyword evidence="8 14" id="KW-0963">Cytoplasm</keyword>
<organism evidence="18 19">
    <name type="scientific">Alkalidesulfovibrio alkalitolerans DSM 16529</name>
    <dbReference type="NCBI Taxonomy" id="1121439"/>
    <lineage>
        <taxon>Bacteria</taxon>
        <taxon>Pseudomonadati</taxon>
        <taxon>Thermodesulfobacteriota</taxon>
        <taxon>Desulfovibrionia</taxon>
        <taxon>Desulfovibrionales</taxon>
        <taxon>Desulfovibrionaceae</taxon>
        <taxon>Alkalidesulfovibrio</taxon>
    </lineage>
</organism>
<evidence type="ECO:0000256" key="3">
    <source>
        <dbReference type="ARBA" id="ARBA00004065"/>
    </source>
</evidence>
<dbReference type="GO" id="GO:0032299">
    <property type="term" value="C:ribonuclease H2 complex"/>
    <property type="evidence" value="ECO:0007669"/>
    <property type="project" value="TreeGrafter"/>
</dbReference>
<dbReference type="InterPro" id="IPR022898">
    <property type="entry name" value="RNase_HII"/>
</dbReference>
<comment type="caution">
    <text evidence="18">The sequence shown here is derived from an EMBL/GenBank/DDBJ whole genome shotgun (WGS) entry which is preliminary data.</text>
</comment>
<dbReference type="AlphaFoldDB" id="S7T950"/>
<evidence type="ECO:0000256" key="11">
    <source>
        <dbReference type="ARBA" id="ARBA00022759"/>
    </source>
</evidence>
<evidence type="ECO:0000256" key="6">
    <source>
        <dbReference type="ARBA" id="ARBA00012180"/>
    </source>
</evidence>
<dbReference type="GO" id="GO:0006298">
    <property type="term" value="P:mismatch repair"/>
    <property type="evidence" value="ECO:0007669"/>
    <property type="project" value="TreeGrafter"/>
</dbReference>
<dbReference type="PANTHER" id="PTHR10954:SF18">
    <property type="entry name" value="RIBONUCLEASE HII"/>
    <property type="match status" value="1"/>
</dbReference>
<dbReference type="InterPro" id="IPR012337">
    <property type="entry name" value="RNaseH-like_sf"/>
</dbReference>
<dbReference type="eggNOG" id="COG0164">
    <property type="taxonomic scope" value="Bacteria"/>
</dbReference>
<keyword evidence="11 14" id="KW-0255">Endonuclease</keyword>
<dbReference type="CDD" id="cd07182">
    <property type="entry name" value="RNase_HII_bacteria_HII_like"/>
    <property type="match status" value="1"/>
</dbReference>
<keyword evidence="10 14" id="KW-0479">Metal-binding</keyword>
<evidence type="ECO:0000256" key="7">
    <source>
        <dbReference type="ARBA" id="ARBA00019179"/>
    </source>
</evidence>